<dbReference type="InterPro" id="IPR007110">
    <property type="entry name" value="Ig-like_dom"/>
</dbReference>
<dbReference type="PANTHER" id="PTHR11890">
    <property type="entry name" value="INTERLEUKIN-1 RECEPTOR FAMILY MEMBER"/>
    <property type="match status" value="1"/>
</dbReference>
<evidence type="ECO:0000313" key="10">
    <source>
        <dbReference type="Proteomes" id="UP000007635"/>
    </source>
</evidence>
<evidence type="ECO:0000313" key="9">
    <source>
        <dbReference type="Ensembl" id="ENSGACP00000042304.1"/>
    </source>
</evidence>
<dbReference type="GeneTree" id="ENSGT01090000259985"/>
<reference evidence="9" key="2">
    <citation type="submission" date="2025-08" db="UniProtKB">
        <authorList>
            <consortium name="Ensembl"/>
        </authorList>
    </citation>
    <scope>IDENTIFICATION</scope>
</reference>
<dbReference type="SMART" id="SM00409">
    <property type="entry name" value="IG"/>
    <property type="match status" value="3"/>
</dbReference>
<dbReference type="GO" id="GO:0004908">
    <property type="term" value="F:interleukin-1 receptor activity"/>
    <property type="evidence" value="ECO:0007669"/>
    <property type="project" value="InterPro"/>
</dbReference>
<dbReference type="InterPro" id="IPR003599">
    <property type="entry name" value="Ig_sub"/>
</dbReference>
<dbReference type="Pfam" id="PF00047">
    <property type="entry name" value="ig"/>
    <property type="match status" value="1"/>
</dbReference>
<feature type="domain" description="Ig-like" evidence="8">
    <location>
        <begin position="153"/>
        <end position="222"/>
    </location>
</feature>
<reference evidence="9" key="3">
    <citation type="submission" date="2025-09" db="UniProtKB">
        <authorList>
            <consortium name="Ensembl"/>
        </authorList>
    </citation>
    <scope>IDENTIFICATION</scope>
</reference>
<dbReference type="Gene3D" id="3.40.50.10140">
    <property type="entry name" value="Toll/interleukin-1 receptor homology (TIR) domain"/>
    <property type="match status" value="1"/>
</dbReference>
<dbReference type="InterPro" id="IPR015621">
    <property type="entry name" value="IL-1_rcpt_fam"/>
</dbReference>
<dbReference type="PROSITE" id="PS50835">
    <property type="entry name" value="IG_LIKE"/>
    <property type="match status" value="3"/>
</dbReference>
<keyword evidence="7" id="KW-0812">Transmembrane</keyword>
<dbReference type="PANTHER" id="PTHR11890:SF6">
    <property type="entry name" value="INTERLEUKIN-18 RECEPTOR 1"/>
    <property type="match status" value="1"/>
</dbReference>
<dbReference type="InterPro" id="IPR035897">
    <property type="entry name" value="Toll_tir_struct_dom_sf"/>
</dbReference>
<keyword evidence="10" id="KW-1185">Reference proteome</keyword>
<protein>
    <recommendedName>
        <fullName evidence="8">Ig-like domain-containing protein</fullName>
    </recommendedName>
</protein>
<proteinExistence type="inferred from homology"/>
<feature type="domain" description="Ig-like" evidence="8">
    <location>
        <begin position="242"/>
        <end position="337"/>
    </location>
</feature>
<evidence type="ECO:0000256" key="4">
    <source>
        <dbReference type="ARBA" id="ARBA00023157"/>
    </source>
</evidence>
<dbReference type="SUPFAM" id="SSF52200">
    <property type="entry name" value="Toll/Interleukin receptor TIR domain"/>
    <property type="match status" value="1"/>
</dbReference>
<keyword evidence="3" id="KW-0677">Repeat</keyword>
<keyword evidence="7" id="KW-0472">Membrane</keyword>
<dbReference type="Pfam" id="PF13927">
    <property type="entry name" value="Ig_3"/>
    <property type="match status" value="1"/>
</dbReference>
<organism evidence="9 10">
    <name type="scientific">Gasterosteus aculeatus aculeatus</name>
    <name type="common">three-spined stickleback</name>
    <dbReference type="NCBI Taxonomy" id="481459"/>
    <lineage>
        <taxon>Eukaryota</taxon>
        <taxon>Metazoa</taxon>
        <taxon>Chordata</taxon>
        <taxon>Craniata</taxon>
        <taxon>Vertebrata</taxon>
        <taxon>Euteleostomi</taxon>
        <taxon>Actinopterygii</taxon>
        <taxon>Neopterygii</taxon>
        <taxon>Teleostei</taxon>
        <taxon>Neoteleostei</taxon>
        <taxon>Acanthomorphata</taxon>
        <taxon>Eupercaria</taxon>
        <taxon>Perciformes</taxon>
        <taxon>Cottioidei</taxon>
        <taxon>Gasterosteales</taxon>
        <taxon>Gasterosteidae</taxon>
        <taxon>Gasterosteus</taxon>
    </lineage>
</organism>
<evidence type="ECO:0000256" key="7">
    <source>
        <dbReference type="SAM" id="Phobius"/>
    </source>
</evidence>
<name>A0AAQ4PTV0_GASAC</name>
<dbReference type="PRINTS" id="PR01537">
    <property type="entry name" value="INTRLKN1R1F"/>
</dbReference>
<evidence type="ECO:0000256" key="3">
    <source>
        <dbReference type="ARBA" id="ARBA00022737"/>
    </source>
</evidence>
<evidence type="ECO:0000256" key="2">
    <source>
        <dbReference type="ARBA" id="ARBA00022729"/>
    </source>
</evidence>
<reference evidence="9 10" key="1">
    <citation type="journal article" date="2021" name="G3 (Bethesda)">
        <title>Improved contiguity of the threespine stickleback genome using long-read sequencing.</title>
        <authorList>
            <person name="Nath S."/>
            <person name="Shaw D.E."/>
            <person name="White M.A."/>
        </authorList>
    </citation>
    <scope>NUCLEOTIDE SEQUENCE [LARGE SCALE GENOMIC DNA]</scope>
    <source>
        <strain evidence="9 10">Lake Benthic</strain>
    </source>
</reference>
<keyword evidence="5" id="KW-0325">Glycoprotein</keyword>
<keyword evidence="4" id="KW-1015">Disulfide bond</keyword>
<evidence type="ECO:0000256" key="6">
    <source>
        <dbReference type="ARBA" id="ARBA00023319"/>
    </source>
</evidence>
<dbReference type="InterPro" id="IPR013783">
    <property type="entry name" value="Ig-like_fold"/>
</dbReference>
<evidence type="ECO:0000259" key="8">
    <source>
        <dbReference type="PROSITE" id="PS50835"/>
    </source>
</evidence>
<dbReference type="PRINTS" id="PR01536">
    <property type="entry name" value="INTRLKN1R12F"/>
</dbReference>
<dbReference type="Proteomes" id="UP000007635">
    <property type="component" value="Chromosome II"/>
</dbReference>
<evidence type="ECO:0000256" key="5">
    <source>
        <dbReference type="ARBA" id="ARBA00023180"/>
    </source>
</evidence>
<accession>A0AAQ4PTV0</accession>
<dbReference type="SUPFAM" id="SSF48726">
    <property type="entry name" value="Immunoglobulin"/>
    <property type="match status" value="2"/>
</dbReference>
<keyword evidence="2" id="KW-0732">Signal</keyword>
<keyword evidence="7" id="KW-1133">Transmembrane helix</keyword>
<dbReference type="InterPro" id="IPR004074">
    <property type="entry name" value="IL-1_rcpt_I/II-typ"/>
</dbReference>
<dbReference type="Gene3D" id="2.60.40.10">
    <property type="entry name" value="Immunoglobulins"/>
    <property type="match status" value="3"/>
</dbReference>
<evidence type="ECO:0000256" key="1">
    <source>
        <dbReference type="ARBA" id="ARBA00009752"/>
    </source>
</evidence>
<dbReference type="AlphaFoldDB" id="A0AAQ4PTV0"/>
<comment type="similarity">
    <text evidence="1">Belongs to the interleukin-1 receptor family.</text>
</comment>
<dbReference type="Ensembl" id="ENSGACT00000053037.1">
    <property type="protein sequence ID" value="ENSGACP00000042304.1"/>
    <property type="gene ID" value="ENSGACG00000037330.1"/>
</dbReference>
<dbReference type="InterPro" id="IPR036179">
    <property type="entry name" value="Ig-like_dom_sf"/>
</dbReference>
<sequence length="578" mass="64317">MYMSRTYLVINHGTHVITMVQVLLLPLFLLLASLTGVCPSSLEEPYVKAGEMVALYCPQDSGSSHSDAKVIWISYTTQERNLTHTSPAEQRKMGLLVHGRSLVILNASRDHQGNYSCSQGNASKQFWFMLIVCTAQSRENNQRTRYPQICCQEEACTLNCPEVNVPAASITDITSKGITWHKEGESSRRHDHFSSVEEKDQGEYTCTRSYLYYGQIYRMTFTLLLTVKPTEKDKSSVITSPPKSDVFYVELGTTVVIDCKADIYSDFDEISWSRDDSGVEKNNSFPVFSNDTRESNASVIKMTASLVFRKVSEKDLSKNYTCKLESVTGSTSSVTITLAQKPRPSYVSLALGTAAVVVVMVLTVVVYVRFRINITLFLRDGLGCHRSTSDGKSYDAFLMCYESYTDRGLNEDDRRCLESGLEERFGYRVCLYHRDVLPGQGTYFTPILDLQRILHEAMHDPNSGLFAAAAEAVLDCIDQSRAVVLVPTSSDPGPESGLLSAIHAALVERQARLIFIQTEKTEAQGSGSLPEALHLLGEAGDCVTWKSTSSTAHSSSFWKQLRYYLPAPQEASPIKLLP</sequence>
<feature type="transmembrane region" description="Helical" evidence="7">
    <location>
        <begin position="346"/>
        <end position="370"/>
    </location>
</feature>
<feature type="domain" description="Ig-like" evidence="8">
    <location>
        <begin position="39"/>
        <end position="117"/>
    </location>
</feature>
<dbReference type="InterPro" id="IPR013151">
    <property type="entry name" value="Immunoglobulin_dom"/>
</dbReference>
<keyword evidence="6" id="KW-0393">Immunoglobulin domain</keyword>